<dbReference type="GO" id="GO:0005524">
    <property type="term" value="F:ATP binding"/>
    <property type="evidence" value="ECO:0007669"/>
    <property type="project" value="UniProtKB-KW"/>
</dbReference>
<dbReference type="Gene3D" id="1.10.3290.10">
    <property type="entry name" value="Fido-like domain"/>
    <property type="match status" value="1"/>
</dbReference>
<dbReference type="AlphaFoldDB" id="A0A1H3RL01"/>
<dbReference type="STRING" id="381665.SAMN05216554_2899"/>
<dbReference type="PANTHER" id="PTHR13504:SF38">
    <property type="entry name" value="FIDO DOMAIN-CONTAINING PROTEIN"/>
    <property type="match status" value="1"/>
</dbReference>
<proteinExistence type="predicted"/>
<dbReference type="PANTHER" id="PTHR13504">
    <property type="entry name" value="FIDO DOMAIN-CONTAINING PROTEIN DDB_G0283145"/>
    <property type="match status" value="1"/>
</dbReference>
<feature type="binding site" evidence="2">
    <location>
        <begin position="235"/>
        <end position="242"/>
    </location>
    <ligand>
        <name>ATP</name>
        <dbReference type="ChEBI" id="CHEBI:30616"/>
    </ligand>
</feature>
<dbReference type="Pfam" id="PF02661">
    <property type="entry name" value="Fic"/>
    <property type="match status" value="1"/>
</dbReference>
<dbReference type="Proteomes" id="UP000198891">
    <property type="component" value="Unassembled WGS sequence"/>
</dbReference>
<reference evidence="4 5" key="1">
    <citation type="submission" date="2016-10" db="EMBL/GenBank/DDBJ databases">
        <authorList>
            <person name="de Groot N.N."/>
        </authorList>
    </citation>
    <scope>NUCLEOTIDE SEQUENCE [LARGE SCALE GENOMIC DNA]</scope>
    <source>
        <strain evidence="4 5">CGMCC 4.3491</strain>
    </source>
</reference>
<dbReference type="PROSITE" id="PS51459">
    <property type="entry name" value="FIDO"/>
    <property type="match status" value="1"/>
</dbReference>
<feature type="domain" description="Fido" evidence="3">
    <location>
        <begin position="147"/>
        <end position="295"/>
    </location>
</feature>
<dbReference type="InterPro" id="IPR003812">
    <property type="entry name" value="Fido"/>
</dbReference>
<evidence type="ECO:0000259" key="3">
    <source>
        <dbReference type="PROSITE" id="PS51459"/>
    </source>
</evidence>
<organism evidence="4 5">
    <name type="scientific">Herbiconiux ginsengi</name>
    <dbReference type="NCBI Taxonomy" id="381665"/>
    <lineage>
        <taxon>Bacteria</taxon>
        <taxon>Bacillati</taxon>
        <taxon>Actinomycetota</taxon>
        <taxon>Actinomycetes</taxon>
        <taxon>Micrococcales</taxon>
        <taxon>Microbacteriaceae</taxon>
        <taxon>Herbiconiux</taxon>
    </lineage>
</organism>
<keyword evidence="2" id="KW-0547">Nucleotide-binding</keyword>
<evidence type="ECO:0000256" key="2">
    <source>
        <dbReference type="PIRSR" id="PIRSR640198-2"/>
    </source>
</evidence>
<dbReference type="EMBL" id="FNPZ01000003">
    <property type="protein sequence ID" value="SDZ26422.1"/>
    <property type="molecule type" value="Genomic_DNA"/>
</dbReference>
<dbReference type="InterPro" id="IPR040198">
    <property type="entry name" value="Fido_containing"/>
</dbReference>
<accession>A0A1H3RL01</accession>
<name>A0A1H3RL01_9MICO</name>
<dbReference type="RefSeq" id="WP_245741584.1">
    <property type="nucleotide sequence ID" value="NZ_FNPZ01000003.1"/>
</dbReference>
<evidence type="ECO:0000256" key="1">
    <source>
        <dbReference type="PIRSR" id="PIRSR640198-1"/>
    </source>
</evidence>
<sequence length="405" mass="43643">MSIMGNRDSEPTPKQWPSLAWERQVWLPTSGWSVNAEFEGGGQPYKSSIPPTIAALTPEPDKDAREAAEAAVQELSRFDAELGGRVAGFAPVLLRSEAASSSQIENLTASARAIFSAELGSKSSRNAELIAANTRAMQAAIDLSDALSPAALAEMHRVLMGDQMRHTPGEWRREAVWIGTKSNSPIGAEFVAPHFERVPALVDDVIDFSARRDVPALISTAIAHAQFETIHPFTDGNGRTGRAFAQALLRHRGVTRNVAVPVSAGLLADVEGYHHALTAFREGDVSPIVLAFAEASLRAVANSRELVADIDAIKESWQGRLTARRSSNAWALLDVIAQRPVIDSATAAAALGVKQPNVYPALQALTEAGILKSKAEHRAGPFWRTDEILGAIDRFAERAGRRERS</sequence>
<evidence type="ECO:0000313" key="4">
    <source>
        <dbReference type="EMBL" id="SDZ26422.1"/>
    </source>
</evidence>
<evidence type="ECO:0000313" key="5">
    <source>
        <dbReference type="Proteomes" id="UP000198891"/>
    </source>
</evidence>
<gene>
    <name evidence="4" type="ORF">SAMN05216554_2899</name>
</gene>
<keyword evidence="2" id="KW-0067">ATP-binding</keyword>
<keyword evidence="5" id="KW-1185">Reference proteome</keyword>
<feature type="active site" evidence="1">
    <location>
        <position position="231"/>
    </location>
</feature>
<protein>
    <submittedName>
        <fullName evidence="4">Fic family protein</fullName>
    </submittedName>
</protein>
<dbReference type="SUPFAM" id="SSF140931">
    <property type="entry name" value="Fic-like"/>
    <property type="match status" value="1"/>
</dbReference>
<dbReference type="InterPro" id="IPR036597">
    <property type="entry name" value="Fido-like_dom_sf"/>
</dbReference>